<dbReference type="InterPro" id="IPR000669">
    <property type="entry name" value="Mannitol_DH"/>
</dbReference>
<comment type="caution">
    <text evidence="6">The sequence shown here is derived from an EMBL/GenBank/DDBJ whole genome shotgun (WGS) entry which is preliminary data.</text>
</comment>
<dbReference type="NCBIfam" id="NF002969">
    <property type="entry name" value="PRK03643.1"/>
    <property type="match status" value="1"/>
</dbReference>
<feature type="domain" description="Mannitol dehydrogenase N-terminal" evidence="4">
    <location>
        <begin position="28"/>
        <end position="270"/>
    </location>
</feature>
<dbReference type="GO" id="GO:0008926">
    <property type="term" value="F:mannitol-1-phosphate 5-dehydrogenase activity"/>
    <property type="evidence" value="ECO:0007669"/>
    <property type="project" value="UniProtKB-EC"/>
</dbReference>
<feature type="domain" description="Mannitol dehydrogenase C-terminal" evidence="5">
    <location>
        <begin position="284"/>
        <end position="413"/>
    </location>
</feature>
<dbReference type="SUPFAM" id="SSF48179">
    <property type="entry name" value="6-phosphogluconate dehydrogenase C-terminal domain-like"/>
    <property type="match status" value="1"/>
</dbReference>
<dbReference type="Gene3D" id="1.10.1040.10">
    <property type="entry name" value="N-(1-d-carboxylethyl)-l-norvaline Dehydrogenase, domain 2"/>
    <property type="match status" value="1"/>
</dbReference>
<dbReference type="InterPro" id="IPR008927">
    <property type="entry name" value="6-PGluconate_DH-like_C_sf"/>
</dbReference>
<evidence type="ECO:0000313" key="6">
    <source>
        <dbReference type="EMBL" id="MBD1383277.1"/>
    </source>
</evidence>
<dbReference type="InterPro" id="IPR013328">
    <property type="entry name" value="6PGD_dom2"/>
</dbReference>
<dbReference type="GO" id="GO:0019592">
    <property type="term" value="P:mannitol catabolic process"/>
    <property type="evidence" value="ECO:0007669"/>
    <property type="project" value="TreeGrafter"/>
</dbReference>
<dbReference type="PANTHER" id="PTHR30524:SF0">
    <property type="entry name" value="ALTRONATE OXIDOREDUCTASE-RELATED"/>
    <property type="match status" value="1"/>
</dbReference>
<gene>
    <name evidence="6" type="ORF">IC621_24115</name>
</gene>
<dbReference type="GO" id="GO:0005829">
    <property type="term" value="C:cytosol"/>
    <property type="evidence" value="ECO:0007669"/>
    <property type="project" value="TreeGrafter"/>
</dbReference>
<dbReference type="AlphaFoldDB" id="A0A926NSS2"/>
<evidence type="ECO:0000259" key="5">
    <source>
        <dbReference type="Pfam" id="PF08125"/>
    </source>
</evidence>
<accession>A0A926NSS2</accession>
<dbReference type="InterPro" id="IPR013131">
    <property type="entry name" value="Mannitol_DH_N"/>
</dbReference>
<sequence>MSLAYLNRVSIKSRKGIVEFQDQANLPEKIVQFGEGNFLRGFVDWMVHAMNKQGLFNGKIVAIQPTPHGKVVPKLERQDGLYTLVLQGVDQGEKIDKYEVIPSISKWVNPYENWSEVLKYAESDSIEFAFSNTTEAGLTYQQEEFTSDKSVLSYPGKLTAFLYHRYHTFKGDETKGITVIPCELVEGNGDILKEIVLKISGDWNLPTDFIEWVKNHNRFCNTLVDRIVPGYPKNNITAFQENIGYEDSLLVIGEPYHLFAIDANEQVSEAIPFDKAGLNVKWGDVTPYRNLKVSILNAPHTMMFSIGYLSGVDTVFEIMEDEALYQFVHQSIFNEILPVLPYGKEELHRFAESVLDRFKNPFVKHYLGDLGLNAVSKFKTRVLPTFHKWVDEKNEIPKNIAFSLAGLITYYRPIKLLDEEHLIGKRGNDEYKVRDSKEAIRTFYEAWNQFDGNGESLREVVSVVLDNELLWDIKLSEVDGLTDLVTKYTRGIIEDGMREELNELVRKKE</sequence>
<protein>
    <submittedName>
        <fullName evidence="6">Tagaturonate reductase</fullName>
    </submittedName>
</protein>
<dbReference type="PANTHER" id="PTHR30524">
    <property type="entry name" value="MANNITOL-1-PHOSPHATE 5-DEHYDROGENASE"/>
    <property type="match status" value="1"/>
</dbReference>
<evidence type="ECO:0000256" key="1">
    <source>
        <dbReference type="ARBA" id="ARBA00023002"/>
    </source>
</evidence>
<name>A0A926NSS2_9BACI</name>
<dbReference type="SUPFAM" id="SSF51735">
    <property type="entry name" value="NAD(P)-binding Rossmann-fold domains"/>
    <property type="match status" value="1"/>
</dbReference>
<evidence type="ECO:0000256" key="3">
    <source>
        <dbReference type="ARBA" id="ARBA00048615"/>
    </source>
</evidence>
<keyword evidence="7" id="KW-1185">Reference proteome</keyword>
<dbReference type="Pfam" id="PF01232">
    <property type="entry name" value="Mannitol_dh"/>
    <property type="match status" value="1"/>
</dbReference>
<dbReference type="Proteomes" id="UP000626844">
    <property type="component" value="Unassembled WGS sequence"/>
</dbReference>
<dbReference type="PRINTS" id="PR00084">
    <property type="entry name" value="MTLDHDRGNASE"/>
</dbReference>
<proteinExistence type="predicted"/>
<organism evidence="6 7">
    <name type="scientific">Metabacillus arenae</name>
    <dbReference type="NCBI Taxonomy" id="2771434"/>
    <lineage>
        <taxon>Bacteria</taxon>
        <taxon>Bacillati</taxon>
        <taxon>Bacillota</taxon>
        <taxon>Bacilli</taxon>
        <taxon>Bacillales</taxon>
        <taxon>Bacillaceae</taxon>
        <taxon>Metabacillus</taxon>
    </lineage>
</organism>
<dbReference type="EMBL" id="JACXAI010000049">
    <property type="protein sequence ID" value="MBD1383277.1"/>
    <property type="molecule type" value="Genomic_DNA"/>
</dbReference>
<dbReference type="InterPro" id="IPR036291">
    <property type="entry name" value="NAD(P)-bd_dom_sf"/>
</dbReference>
<evidence type="ECO:0000256" key="2">
    <source>
        <dbReference type="ARBA" id="ARBA00023027"/>
    </source>
</evidence>
<reference evidence="6" key="1">
    <citation type="submission" date="2020-09" db="EMBL/GenBank/DDBJ databases">
        <title>A novel bacterium of genus Bacillus, isolated from South China Sea.</title>
        <authorList>
            <person name="Huang H."/>
            <person name="Mo K."/>
            <person name="Hu Y."/>
        </authorList>
    </citation>
    <scope>NUCLEOTIDE SEQUENCE</scope>
    <source>
        <strain evidence="6">IB182487</strain>
    </source>
</reference>
<evidence type="ECO:0000259" key="4">
    <source>
        <dbReference type="Pfam" id="PF01232"/>
    </source>
</evidence>
<comment type="catalytic activity">
    <reaction evidence="3">
        <text>D-mannitol 1-phosphate + NAD(+) = beta-D-fructose 6-phosphate + NADH + H(+)</text>
        <dbReference type="Rhea" id="RHEA:19661"/>
        <dbReference type="ChEBI" id="CHEBI:15378"/>
        <dbReference type="ChEBI" id="CHEBI:57540"/>
        <dbReference type="ChEBI" id="CHEBI:57634"/>
        <dbReference type="ChEBI" id="CHEBI:57945"/>
        <dbReference type="ChEBI" id="CHEBI:61381"/>
        <dbReference type="EC" id="1.1.1.17"/>
    </reaction>
</comment>
<dbReference type="Gene3D" id="3.40.50.720">
    <property type="entry name" value="NAD(P)-binding Rossmann-like Domain"/>
    <property type="match status" value="1"/>
</dbReference>
<keyword evidence="1" id="KW-0560">Oxidoreductase</keyword>
<dbReference type="Pfam" id="PF08125">
    <property type="entry name" value="Mannitol_dh_C"/>
    <property type="match status" value="1"/>
</dbReference>
<evidence type="ECO:0000313" key="7">
    <source>
        <dbReference type="Proteomes" id="UP000626844"/>
    </source>
</evidence>
<dbReference type="InterPro" id="IPR013118">
    <property type="entry name" value="Mannitol_DH_C"/>
</dbReference>
<keyword evidence="2" id="KW-0520">NAD</keyword>